<protein>
    <submittedName>
        <fullName evidence="1">Uncharacterized protein</fullName>
    </submittedName>
</protein>
<evidence type="ECO:0000313" key="1">
    <source>
        <dbReference type="EMBL" id="MBT1686837.1"/>
    </source>
</evidence>
<sequence>MNNSFTRYQVWVIHTSSEAFLYTWENWERLLPFIDTIVNLSKRPAFIRTNQGYEQENRWLGFGRMKWSEENNRKWTTKYRDNPIPGKKLLFYDTEIWAPDWNECVSTHPDIFIRLFHYGEIDLLREGITIALPRRIVKKNTSVIASALAGLQRNIPGASISTVTRFWTPWFTFKNHIQDMNTWELNKIITEKTANPV</sequence>
<proteinExistence type="predicted"/>
<dbReference type="EMBL" id="JAHESC010000011">
    <property type="protein sequence ID" value="MBT1686837.1"/>
    <property type="molecule type" value="Genomic_DNA"/>
</dbReference>
<evidence type="ECO:0000313" key="2">
    <source>
        <dbReference type="Proteomes" id="UP001319180"/>
    </source>
</evidence>
<reference evidence="1 2" key="1">
    <citation type="submission" date="2021-05" db="EMBL/GenBank/DDBJ databases">
        <title>A Polyphasic approach of four new species of the genus Ohtaekwangia: Ohtaekwangia histidinii sp. nov., Ohtaekwangia cretensis sp. nov., Ohtaekwangia indiensis sp. nov., Ohtaekwangia reichenbachii sp. nov. from diverse environment.</title>
        <authorList>
            <person name="Octaviana S."/>
        </authorList>
    </citation>
    <scope>NUCLEOTIDE SEQUENCE [LARGE SCALE GENOMIC DNA]</scope>
    <source>
        <strain evidence="1 2">PWU37</strain>
    </source>
</reference>
<dbReference type="AlphaFoldDB" id="A0AAP2D8D4"/>
<dbReference type="Proteomes" id="UP001319180">
    <property type="component" value="Unassembled WGS sequence"/>
</dbReference>
<name>A0AAP2D8D4_9BACT</name>
<organism evidence="1 2">
    <name type="scientific">Dawidia soli</name>
    <dbReference type="NCBI Taxonomy" id="2782352"/>
    <lineage>
        <taxon>Bacteria</taxon>
        <taxon>Pseudomonadati</taxon>
        <taxon>Bacteroidota</taxon>
        <taxon>Cytophagia</taxon>
        <taxon>Cytophagales</taxon>
        <taxon>Chryseotaleaceae</taxon>
        <taxon>Dawidia</taxon>
    </lineage>
</organism>
<gene>
    <name evidence="1" type="ORF">KK078_09725</name>
</gene>
<accession>A0AAP2D8D4</accession>
<comment type="caution">
    <text evidence="1">The sequence shown here is derived from an EMBL/GenBank/DDBJ whole genome shotgun (WGS) entry which is preliminary data.</text>
</comment>
<keyword evidence="2" id="KW-1185">Reference proteome</keyword>
<dbReference type="RefSeq" id="WP_254090075.1">
    <property type="nucleotide sequence ID" value="NZ_JAHESC010000011.1"/>
</dbReference>